<dbReference type="EMBL" id="MKIR01000024">
    <property type="protein sequence ID" value="OFI48476.1"/>
    <property type="molecule type" value="Genomic_DNA"/>
</dbReference>
<dbReference type="GO" id="GO:0003735">
    <property type="term" value="F:structural constituent of ribosome"/>
    <property type="evidence" value="ECO:0007669"/>
    <property type="project" value="InterPro"/>
</dbReference>
<dbReference type="SUPFAM" id="SSF57829">
    <property type="entry name" value="Zn-binding ribosomal proteins"/>
    <property type="match status" value="1"/>
</dbReference>
<dbReference type="NCBIfam" id="NF001860">
    <property type="entry name" value="PRK00595.1"/>
    <property type="match status" value="1"/>
</dbReference>
<evidence type="ECO:0000313" key="7">
    <source>
        <dbReference type="Proteomes" id="UP000178622"/>
    </source>
</evidence>
<proteinExistence type="inferred from homology"/>
<dbReference type="GO" id="GO:0005737">
    <property type="term" value="C:cytoplasm"/>
    <property type="evidence" value="ECO:0007669"/>
    <property type="project" value="UniProtKB-ARBA"/>
</dbReference>
<keyword evidence="3 5" id="KW-0687">Ribonucleoprotein</keyword>
<dbReference type="HAMAP" id="MF_00294">
    <property type="entry name" value="Ribosomal_bL33"/>
    <property type="match status" value="1"/>
</dbReference>
<dbReference type="InterPro" id="IPR001705">
    <property type="entry name" value="Ribosomal_bL33"/>
</dbReference>
<evidence type="ECO:0000256" key="3">
    <source>
        <dbReference type="ARBA" id="ARBA00023274"/>
    </source>
</evidence>
<dbReference type="AlphaFoldDB" id="A0A1E8GKK2"/>
<protein>
    <recommendedName>
        <fullName evidence="4 5">Large ribosomal subunit protein bL33</fullName>
    </recommendedName>
</protein>
<dbReference type="RefSeq" id="WP_070786893.1">
    <property type="nucleotide sequence ID" value="NZ_MKIR01000024.1"/>
</dbReference>
<organism evidence="6 7">
    <name type="scientific">Floricoccus tropicus</name>
    <dbReference type="NCBI Taxonomy" id="1859473"/>
    <lineage>
        <taxon>Bacteria</taxon>
        <taxon>Bacillati</taxon>
        <taxon>Bacillota</taxon>
        <taxon>Bacilli</taxon>
        <taxon>Lactobacillales</taxon>
        <taxon>Streptococcaceae</taxon>
        <taxon>Floricoccus</taxon>
    </lineage>
</organism>
<reference evidence="7" key="1">
    <citation type="submission" date="2016-09" db="EMBL/GenBank/DDBJ databases">
        <title>Draft genome sequence of a novel species of the family Streptococcaceae isolated from flowers.</title>
        <authorList>
            <person name="Chuah L.-O."/>
            <person name="Yap K.-P."/>
            <person name="Thong K.L."/>
            <person name="Liong M.T."/>
            <person name="Ahmad R."/>
            <person name="Rusul G."/>
        </authorList>
    </citation>
    <scope>NUCLEOTIDE SEQUENCE [LARGE SCALE GENOMIC DNA]</scope>
    <source>
        <strain evidence="7">DF1</strain>
    </source>
</reference>
<dbReference type="Proteomes" id="UP000178622">
    <property type="component" value="Unassembled WGS sequence"/>
</dbReference>
<dbReference type="GO" id="GO:0006412">
    <property type="term" value="P:translation"/>
    <property type="evidence" value="ECO:0007669"/>
    <property type="project" value="UniProtKB-UniRule"/>
</dbReference>
<comment type="caution">
    <text evidence="6">The sequence shown here is derived from an EMBL/GenBank/DDBJ whole genome shotgun (WGS) entry which is preliminary data.</text>
</comment>
<keyword evidence="2 5" id="KW-0689">Ribosomal protein</keyword>
<evidence type="ECO:0000256" key="5">
    <source>
        <dbReference type="HAMAP-Rule" id="MF_00294"/>
    </source>
</evidence>
<dbReference type="NCBIfam" id="TIGR01023">
    <property type="entry name" value="rpmG_bact"/>
    <property type="match status" value="1"/>
</dbReference>
<dbReference type="InterPro" id="IPR018264">
    <property type="entry name" value="Ribosomal_bL33_CS"/>
</dbReference>
<evidence type="ECO:0000313" key="6">
    <source>
        <dbReference type="EMBL" id="OFI48476.1"/>
    </source>
</evidence>
<evidence type="ECO:0000256" key="2">
    <source>
        <dbReference type="ARBA" id="ARBA00022980"/>
    </source>
</evidence>
<dbReference type="GO" id="GO:1990904">
    <property type="term" value="C:ribonucleoprotein complex"/>
    <property type="evidence" value="ECO:0007669"/>
    <property type="project" value="UniProtKB-KW"/>
</dbReference>
<dbReference type="NCBIfam" id="NF001764">
    <property type="entry name" value="PRK00504.1"/>
    <property type="match status" value="1"/>
</dbReference>
<dbReference type="STRING" id="1859473.BG261_06115"/>
<gene>
    <name evidence="5" type="primary">rpmG</name>
    <name evidence="6" type="ORF">BG261_06115</name>
</gene>
<dbReference type="PANTHER" id="PTHR43168:SF2">
    <property type="entry name" value="LARGE RIBOSOMAL SUBUNIT PROTEIN BL33C"/>
    <property type="match status" value="1"/>
</dbReference>
<dbReference type="GO" id="GO:0005840">
    <property type="term" value="C:ribosome"/>
    <property type="evidence" value="ECO:0007669"/>
    <property type="project" value="UniProtKB-KW"/>
</dbReference>
<comment type="similarity">
    <text evidence="1 5">Belongs to the bacterial ribosomal protein bL33 family.</text>
</comment>
<dbReference type="Pfam" id="PF00471">
    <property type="entry name" value="Ribosomal_L33"/>
    <property type="match status" value="1"/>
</dbReference>
<sequence length="49" mass="5952">MRVNIILECKETGERIYLTSKNKRNTPDRLELKKYSPKLRKRVTFKEVK</sequence>
<evidence type="ECO:0000256" key="4">
    <source>
        <dbReference type="ARBA" id="ARBA00035176"/>
    </source>
</evidence>
<name>A0A1E8GKK2_9LACT</name>
<dbReference type="Gene3D" id="2.20.28.120">
    <property type="entry name" value="Ribosomal protein L33"/>
    <property type="match status" value="1"/>
</dbReference>
<dbReference type="PROSITE" id="PS00582">
    <property type="entry name" value="RIBOSOMAL_L33"/>
    <property type="match status" value="1"/>
</dbReference>
<dbReference type="PANTHER" id="PTHR43168">
    <property type="entry name" value="50S RIBOSOMAL PROTEIN L33, CHLOROPLASTIC"/>
    <property type="match status" value="1"/>
</dbReference>
<dbReference type="InterPro" id="IPR011332">
    <property type="entry name" value="Ribosomal_zn-bd"/>
</dbReference>
<dbReference type="OrthoDB" id="197660at2"/>
<keyword evidence="7" id="KW-1185">Reference proteome</keyword>
<evidence type="ECO:0000256" key="1">
    <source>
        <dbReference type="ARBA" id="ARBA00007596"/>
    </source>
</evidence>
<dbReference type="InterPro" id="IPR038584">
    <property type="entry name" value="Ribosomal_bL33_sf"/>
</dbReference>
<accession>A0A1E8GKK2</accession>